<dbReference type="EMBL" id="FLRE01001659">
    <property type="protein sequence ID" value="SBT56990.1"/>
    <property type="molecule type" value="Genomic_DNA"/>
</dbReference>
<feature type="region of interest" description="Disordered" evidence="1">
    <location>
        <begin position="1"/>
        <end position="23"/>
    </location>
</feature>
<gene>
    <name evidence="2" type="ORF">POVWA1_002250</name>
    <name evidence="3" type="ORF">POVWA2_076590</name>
</gene>
<evidence type="ECO:0000313" key="4">
    <source>
        <dbReference type="Proteomes" id="UP000078550"/>
    </source>
</evidence>
<evidence type="ECO:0000256" key="1">
    <source>
        <dbReference type="SAM" id="MobiDB-lite"/>
    </source>
</evidence>
<protein>
    <submittedName>
        <fullName evidence="3">Uncharacterized protein</fullName>
    </submittedName>
</protein>
<dbReference type="EMBL" id="FLRD01000004">
    <property type="protein sequence ID" value="SBT30559.1"/>
    <property type="molecule type" value="Genomic_DNA"/>
</dbReference>
<reference evidence="3" key="2">
    <citation type="submission" date="2016-05" db="EMBL/GenBank/DDBJ databases">
        <authorList>
            <person name="Lavstsen T."/>
            <person name="Jespersen J.S."/>
        </authorList>
    </citation>
    <scope>NUCLEOTIDE SEQUENCE [LARGE SCALE GENOMIC DNA]</scope>
</reference>
<name>A0A1A9ALN2_PLAOA</name>
<evidence type="ECO:0000313" key="2">
    <source>
        <dbReference type="EMBL" id="SBT30559.1"/>
    </source>
</evidence>
<evidence type="ECO:0000313" key="5">
    <source>
        <dbReference type="Proteomes" id="UP000078555"/>
    </source>
</evidence>
<dbReference type="Proteomes" id="UP000078555">
    <property type="component" value="Unassembled WGS sequence"/>
</dbReference>
<sequence>MNIDVRAEAAGTLSGHKGSQSISPNYKWGNCNLCRYIHICSVHGYTEGAILQLPPPQNCYKRNLHEQAKLWNINTP</sequence>
<dbReference type="AlphaFoldDB" id="A0A1A9ALN2"/>
<keyword evidence="5" id="KW-1185">Reference proteome</keyword>
<evidence type="ECO:0000313" key="3">
    <source>
        <dbReference type="EMBL" id="SBT56990.1"/>
    </source>
</evidence>
<organism evidence="3 4">
    <name type="scientific">Plasmodium ovale wallikeri</name>
    <dbReference type="NCBI Taxonomy" id="864142"/>
    <lineage>
        <taxon>Eukaryota</taxon>
        <taxon>Sar</taxon>
        <taxon>Alveolata</taxon>
        <taxon>Apicomplexa</taxon>
        <taxon>Aconoidasida</taxon>
        <taxon>Haemosporida</taxon>
        <taxon>Plasmodiidae</taxon>
        <taxon>Plasmodium</taxon>
        <taxon>Plasmodium (Plasmodium)</taxon>
    </lineage>
</organism>
<proteinExistence type="predicted"/>
<reference evidence="4" key="1">
    <citation type="submission" date="2016-05" db="EMBL/GenBank/DDBJ databases">
        <authorList>
            <person name="Naeem Raeece"/>
        </authorList>
    </citation>
    <scope>NUCLEOTIDE SEQUENCE [LARGE SCALE GENOMIC DNA]</scope>
</reference>
<dbReference type="Proteomes" id="UP000078550">
    <property type="component" value="Unassembled WGS sequence"/>
</dbReference>
<accession>A0A1A9ALN2</accession>
<reference evidence="5" key="3">
    <citation type="submission" date="2016-05" db="EMBL/GenBank/DDBJ databases">
        <authorList>
            <person name="Naeem R."/>
        </authorList>
    </citation>
    <scope>NUCLEOTIDE SEQUENCE [LARGE SCALE GENOMIC DNA]</scope>
</reference>